<dbReference type="GO" id="GO:0005524">
    <property type="term" value="F:ATP binding"/>
    <property type="evidence" value="ECO:0007669"/>
    <property type="project" value="UniProtKB-KW"/>
</dbReference>
<keyword evidence="1" id="KW-0812">Transmembrane</keyword>
<dbReference type="Proteomes" id="UP000030451">
    <property type="component" value="Unassembled WGS sequence"/>
</dbReference>
<keyword evidence="1" id="KW-1133">Transmembrane helix</keyword>
<dbReference type="AlphaFoldDB" id="A0A0A5JNL4"/>
<dbReference type="InterPro" id="IPR031582">
    <property type="entry name" value="TadF"/>
</dbReference>
<organism evidence="2 3">
    <name type="scientific">Photobacterium sp. (strain ATCC 43367)</name>
    <dbReference type="NCBI Taxonomy" id="379097"/>
    <lineage>
        <taxon>Bacteria</taxon>
        <taxon>Pseudomonadati</taxon>
        <taxon>Pseudomonadota</taxon>
        <taxon>Gammaproteobacteria</taxon>
        <taxon>Vibrionales</taxon>
        <taxon>Vibrionaceae</taxon>
        <taxon>Vibrio</taxon>
        <taxon>Vibrio oreintalis group</taxon>
    </lineage>
</organism>
<protein>
    <submittedName>
        <fullName evidence="2">ATP-binding protein</fullName>
    </submittedName>
</protein>
<reference evidence="2 3" key="1">
    <citation type="submission" date="2014-10" db="EMBL/GenBank/DDBJ databases">
        <title>Genome sequencing of Vibrio sinaloensis T08.</title>
        <authorList>
            <person name="Chan K.-G."/>
            <person name="Mohamad N.I."/>
        </authorList>
    </citation>
    <scope>NUCLEOTIDE SEQUENCE [LARGE SCALE GENOMIC DNA]</scope>
    <source>
        <strain evidence="2 3">T08</strain>
    </source>
</reference>
<evidence type="ECO:0000313" key="2">
    <source>
        <dbReference type="EMBL" id="KGY09498.1"/>
    </source>
</evidence>
<evidence type="ECO:0000256" key="1">
    <source>
        <dbReference type="SAM" id="Phobius"/>
    </source>
</evidence>
<keyword evidence="1" id="KW-0472">Membrane</keyword>
<keyword evidence="2" id="KW-0547">Nucleotide-binding</keyword>
<name>A0A0A5JNL4_PHOS4</name>
<dbReference type="Pfam" id="PF16964">
    <property type="entry name" value="TadF"/>
    <property type="match status" value="1"/>
</dbReference>
<keyword evidence="2" id="KW-0067">ATP-binding</keyword>
<gene>
    <name evidence="2" type="ORF">NM06_06530</name>
</gene>
<dbReference type="RefSeq" id="WP_038138597.1">
    <property type="nucleotide sequence ID" value="NZ_JRWP01000005.1"/>
</dbReference>
<proteinExistence type="predicted"/>
<evidence type="ECO:0000313" key="3">
    <source>
        <dbReference type="Proteomes" id="UP000030451"/>
    </source>
</evidence>
<dbReference type="EMBL" id="JRWP01000005">
    <property type="protein sequence ID" value="KGY09498.1"/>
    <property type="molecule type" value="Genomic_DNA"/>
</dbReference>
<accession>A0A0A5JNL4</accession>
<dbReference type="OrthoDB" id="5876198at2"/>
<dbReference type="STRING" id="379097.SE23_13960"/>
<sequence>MPSKSSPRKQRGTFSVEFAIVGLFFSILLVFSGDVVMKLSLKGKLDRLSYSMVNILKERTQLYDEEYRINSSEARQLYVISQGSLERMGGASFDNTKYRVVVEELTFASNGSPNPSATFSFGPNVCTLSNRLSDLRHLSVITSWDRQATLYRVTLCYETDNWIGDILGKDFKLVSSDAVIIGR</sequence>
<comment type="caution">
    <text evidence="2">The sequence shown here is derived from an EMBL/GenBank/DDBJ whole genome shotgun (WGS) entry which is preliminary data.</text>
</comment>
<feature type="transmembrane region" description="Helical" evidence="1">
    <location>
        <begin position="12"/>
        <end position="31"/>
    </location>
</feature>